<feature type="region of interest" description="Disordered" evidence="1">
    <location>
        <begin position="34"/>
        <end position="53"/>
    </location>
</feature>
<gene>
    <name evidence="2" type="ORF">N7509_003928</name>
</gene>
<dbReference type="OrthoDB" id="2143914at2759"/>
<dbReference type="RefSeq" id="XP_056491299.1">
    <property type="nucleotide sequence ID" value="XM_056628565.1"/>
</dbReference>
<proteinExistence type="predicted"/>
<comment type="caution">
    <text evidence="2">The sequence shown here is derived from an EMBL/GenBank/DDBJ whole genome shotgun (WGS) entry which is preliminary data.</text>
</comment>
<dbReference type="EMBL" id="JAPZBU010000005">
    <property type="protein sequence ID" value="KAJ5404057.1"/>
    <property type="molecule type" value="Genomic_DNA"/>
</dbReference>
<keyword evidence="3" id="KW-1185">Reference proteome</keyword>
<dbReference type="SUPFAM" id="SSF46689">
    <property type="entry name" value="Homeodomain-like"/>
    <property type="match status" value="1"/>
</dbReference>
<name>A0A9W9W613_9EURO</name>
<evidence type="ECO:0000313" key="2">
    <source>
        <dbReference type="EMBL" id="KAJ5404057.1"/>
    </source>
</evidence>
<reference evidence="2" key="1">
    <citation type="submission" date="2022-12" db="EMBL/GenBank/DDBJ databases">
        <authorList>
            <person name="Petersen C."/>
        </authorList>
    </citation>
    <scope>NUCLEOTIDE SEQUENCE</scope>
    <source>
        <strain evidence="2">IBT 29677</strain>
    </source>
</reference>
<dbReference type="AlphaFoldDB" id="A0A9W9W613"/>
<dbReference type="Gene3D" id="1.10.10.60">
    <property type="entry name" value="Homeodomain-like"/>
    <property type="match status" value="1"/>
</dbReference>
<dbReference type="InterPro" id="IPR009057">
    <property type="entry name" value="Homeodomain-like_sf"/>
</dbReference>
<protein>
    <recommendedName>
        <fullName evidence="4">Myb-like domain-containing protein</fullName>
    </recommendedName>
</protein>
<dbReference type="Pfam" id="PF13921">
    <property type="entry name" value="Myb_DNA-bind_6"/>
    <property type="match status" value="1"/>
</dbReference>
<accession>A0A9W9W613</accession>
<evidence type="ECO:0000313" key="3">
    <source>
        <dbReference type="Proteomes" id="UP001147747"/>
    </source>
</evidence>
<dbReference type="GeneID" id="81367545"/>
<evidence type="ECO:0008006" key="4">
    <source>
        <dbReference type="Google" id="ProtNLM"/>
    </source>
</evidence>
<organism evidence="2 3">
    <name type="scientific">Penicillium cosmopolitanum</name>
    <dbReference type="NCBI Taxonomy" id="1131564"/>
    <lineage>
        <taxon>Eukaryota</taxon>
        <taxon>Fungi</taxon>
        <taxon>Dikarya</taxon>
        <taxon>Ascomycota</taxon>
        <taxon>Pezizomycotina</taxon>
        <taxon>Eurotiomycetes</taxon>
        <taxon>Eurotiomycetidae</taxon>
        <taxon>Eurotiales</taxon>
        <taxon>Aspergillaceae</taxon>
        <taxon>Penicillium</taxon>
    </lineage>
</organism>
<sequence length="122" mass="14274">MFCMTIPIRGFLTRGILLSKVVYSITFEERTEHTCLQEPDETPPDCEREAERRKLSRQKKFQIGKSIKPARILSKYDELLIDLKEARGLTWKQIAEYFPERSKGSLQVRYCTRLKGGACWKS</sequence>
<evidence type="ECO:0000256" key="1">
    <source>
        <dbReference type="SAM" id="MobiDB-lite"/>
    </source>
</evidence>
<reference evidence="2" key="2">
    <citation type="journal article" date="2023" name="IMA Fungus">
        <title>Comparative genomic study of the Penicillium genus elucidates a diverse pangenome and 15 lateral gene transfer events.</title>
        <authorList>
            <person name="Petersen C."/>
            <person name="Sorensen T."/>
            <person name="Nielsen M.R."/>
            <person name="Sondergaard T.E."/>
            <person name="Sorensen J.L."/>
            <person name="Fitzpatrick D.A."/>
            <person name="Frisvad J.C."/>
            <person name="Nielsen K.L."/>
        </authorList>
    </citation>
    <scope>NUCLEOTIDE SEQUENCE</scope>
    <source>
        <strain evidence="2">IBT 29677</strain>
    </source>
</reference>
<dbReference type="Proteomes" id="UP001147747">
    <property type="component" value="Unassembled WGS sequence"/>
</dbReference>